<evidence type="ECO:0000313" key="2">
    <source>
        <dbReference type="EMBL" id="OGE04552.1"/>
    </source>
</evidence>
<feature type="compositionally biased region" description="Low complexity" evidence="1">
    <location>
        <begin position="88"/>
        <end position="101"/>
    </location>
</feature>
<reference evidence="2 3" key="1">
    <citation type="journal article" date="2016" name="Nat. Commun.">
        <title>Thousands of microbial genomes shed light on interconnected biogeochemical processes in an aquifer system.</title>
        <authorList>
            <person name="Anantharaman K."/>
            <person name="Brown C.T."/>
            <person name="Hug L.A."/>
            <person name="Sharon I."/>
            <person name="Castelle C.J."/>
            <person name="Probst A.J."/>
            <person name="Thomas B.C."/>
            <person name="Singh A."/>
            <person name="Wilkins M.J."/>
            <person name="Karaoz U."/>
            <person name="Brodie E.L."/>
            <person name="Williams K.H."/>
            <person name="Hubbard S.S."/>
            <person name="Banfield J.F."/>
        </authorList>
    </citation>
    <scope>NUCLEOTIDE SEQUENCE [LARGE SCALE GENOMIC DNA]</scope>
</reference>
<evidence type="ECO:0000256" key="1">
    <source>
        <dbReference type="SAM" id="MobiDB-lite"/>
    </source>
</evidence>
<feature type="compositionally biased region" description="Polar residues" evidence="1">
    <location>
        <begin position="130"/>
        <end position="140"/>
    </location>
</feature>
<comment type="caution">
    <text evidence="2">The sequence shown here is derived from an EMBL/GenBank/DDBJ whole genome shotgun (WGS) entry which is preliminary data.</text>
</comment>
<protein>
    <submittedName>
        <fullName evidence="2">Uncharacterized protein</fullName>
    </submittedName>
</protein>
<evidence type="ECO:0000313" key="3">
    <source>
        <dbReference type="Proteomes" id="UP000176780"/>
    </source>
</evidence>
<dbReference type="EMBL" id="MFBQ01000027">
    <property type="protein sequence ID" value="OGE04552.1"/>
    <property type="molecule type" value="Genomic_DNA"/>
</dbReference>
<dbReference type="AlphaFoldDB" id="A0A1F5HKC0"/>
<accession>A0A1F5HKC0</accession>
<sequence>MIFVIVAILILIFSFIIALASLIREQSKQVSSSGSKSLSADGYRQEIETTPSQIADLSNVQARLSSAEESLPDVTGDQGFGREPFLWEQGQEAGQDQAGEQSIAEAERKLAAYKLQKQQKVASENEDTSTKQAGKNQNLSGEFLLSDLK</sequence>
<gene>
    <name evidence="2" type="ORF">A3B51_02475</name>
</gene>
<dbReference type="STRING" id="1797727.A3B51_02475"/>
<proteinExistence type="predicted"/>
<feature type="region of interest" description="Disordered" evidence="1">
    <location>
        <begin position="118"/>
        <end position="149"/>
    </location>
</feature>
<dbReference type="Proteomes" id="UP000176780">
    <property type="component" value="Unassembled WGS sequence"/>
</dbReference>
<feature type="region of interest" description="Disordered" evidence="1">
    <location>
        <begin position="68"/>
        <end position="102"/>
    </location>
</feature>
<name>A0A1F5HKC0_9BACT</name>
<organism evidence="2 3">
    <name type="scientific">Candidatus Curtissbacteria bacterium RIFCSPLOWO2_01_FULL_41_18</name>
    <dbReference type="NCBI Taxonomy" id="1797727"/>
    <lineage>
        <taxon>Bacteria</taxon>
        <taxon>Candidatus Curtissiibacteriota</taxon>
    </lineage>
</organism>